<protein>
    <recommendedName>
        <fullName evidence="7">nicotinamidase</fullName>
        <ecNumber evidence="7">3.5.1.19</ecNumber>
    </recommendedName>
    <alternativeName>
        <fullName evidence="8">Nicotinamide deamidase</fullName>
    </alternativeName>
</protein>
<evidence type="ECO:0000256" key="2">
    <source>
        <dbReference type="ARBA" id="ARBA00022642"/>
    </source>
</evidence>
<dbReference type="PROSITE" id="PS50222">
    <property type="entry name" value="EF_HAND_2"/>
    <property type="match status" value="2"/>
</dbReference>
<evidence type="ECO:0000256" key="1">
    <source>
        <dbReference type="ARBA" id="ARBA00006336"/>
    </source>
</evidence>
<evidence type="ECO:0000256" key="4">
    <source>
        <dbReference type="ARBA" id="ARBA00022801"/>
    </source>
</evidence>
<comment type="caution">
    <text evidence="10">The sequence shown here is derived from an EMBL/GenBank/DDBJ whole genome shotgun (WGS) entry which is preliminary data.</text>
</comment>
<dbReference type="Gene3D" id="1.10.238.10">
    <property type="entry name" value="EF-hand"/>
    <property type="match status" value="1"/>
</dbReference>
<organism evidence="10 11">
    <name type="scientific">Oedothorax gibbosus</name>
    <dbReference type="NCBI Taxonomy" id="931172"/>
    <lineage>
        <taxon>Eukaryota</taxon>
        <taxon>Metazoa</taxon>
        <taxon>Ecdysozoa</taxon>
        <taxon>Arthropoda</taxon>
        <taxon>Chelicerata</taxon>
        <taxon>Arachnida</taxon>
        <taxon>Araneae</taxon>
        <taxon>Araneomorphae</taxon>
        <taxon>Entelegynae</taxon>
        <taxon>Araneoidea</taxon>
        <taxon>Linyphiidae</taxon>
        <taxon>Erigoninae</taxon>
        <taxon>Oedothorax</taxon>
    </lineage>
</organism>
<dbReference type="InterPro" id="IPR011992">
    <property type="entry name" value="EF-hand-dom_pair"/>
</dbReference>
<dbReference type="AlphaFoldDB" id="A0AAV6UTE1"/>
<keyword evidence="3" id="KW-0479">Metal-binding</keyword>
<evidence type="ECO:0000259" key="9">
    <source>
        <dbReference type="PROSITE" id="PS50222"/>
    </source>
</evidence>
<dbReference type="GO" id="GO:0005509">
    <property type="term" value="F:calcium ion binding"/>
    <property type="evidence" value="ECO:0007669"/>
    <property type="project" value="InterPro"/>
</dbReference>
<dbReference type="EC" id="3.5.1.19" evidence="7"/>
<dbReference type="GO" id="GO:0008936">
    <property type="term" value="F:nicotinamidase activity"/>
    <property type="evidence" value="ECO:0007669"/>
    <property type="project" value="UniProtKB-EC"/>
</dbReference>
<dbReference type="InterPro" id="IPR036380">
    <property type="entry name" value="Isochorismatase-like_sf"/>
</dbReference>
<evidence type="ECO:0000256" key="5">
    <source>
        <dbReference type="ARBA" id="ARBA00022837"/>
    </source>
</evidence>
<dbReference type="SUPFAM" id="SSF47473">
    <property type="entry name" value="EF-hand"/>
    <property type="match status" value="1"/>
</dbReference>
<keyword evidence="2" id="KW-0662">Pyridine nucleotide biosynthesis</keyword>
<dbReference type="InterPro" id="IPR002048">
    <property type="entry name" value="EF_hand_dom"/>
</dbReference>
<reference evidence="10 11" key="1">
    <citation type="journal article" date="2022" name="Nat. Ecol. Evol.">
        <title>A masculinizing supergene underlies an exaggerated male reproductive morph in a spider.</title>
        <authorList>
            <person name="Hendrickx F."/>
            <person name="De Corte Z."/>
            <person name="Sonet G."/>
            <person name="Van Belleghem S.M."/>
            <person name="Kostlbacher S."/>
            <person name="Vangestel C."/>
        </authorList>
    </citation>
    <scope>NUCLEOTIDE SEQUENCE [LARGE SCALE GENOMIC DNA]</scope>
    <source>
        <strain evidence="10">W744_W776</strain>
    </source>
</reference>
<sequence length="335" mass="38028">MRLPRHMAEQDFSKETTFTECFRLFDEDDKQYLNKDDLGKLVKCVIKHDTLPDEFTIDELFACFDKNSDGKIDEEEFNIVWNDWIIPLTQPVTALIIVDVQNDFIDGSLAMKNCPAKQDGNEIVPIINNLLESVNFDIVVYSIDCHPEDHISFFENVNIRKLSDTNEQSLEDIKLYDTVTFEGPPEVTQKLWPIHCVKDTFGCQLHPDLKVVENSIFVNKGQNPTIDSYSAFWDNNKISQTELHSELQRRKVTHVFVCGLALDYCVAYTALDAVEFGYATVLVEDAARGTDIDNIEAMKNKLVSNLCVVASSTEAINLANGDDIQLEFAKVLALQ</sequence>
<dbReference type="InterPro" id="IPR052347">
    <property type="entry name" value="Isochorismatase_Nicotinamidase"/>
</dbReference>
<comment type="pathway">
    <text evidence="6">Cofactor biosynthesis; nicotinate biosynthesis; nicotinate from nicotinamide: step 1/1.</text>
</comment>
<evidence type="ECO:0000256" key="3">
    <source>
        <dbReference type="ARBA" id="ARBA00022723"/>
    </source>
</evidence>
<keyword evidence="4" id="KW-0378">Hydrolase</keyword>
<dbReference type="GO" id="GO:0019363">
    <property type="term" value="P:pyridine nucleotide biosynthetic process"/>
    <property type="evidence" value="ECO:0007669"/>
    <property type="project" value="UniProtKB-KW"/>
</dbReference>
<proteinExistence type="inferred from homology"/>
<keyword evidence="11" id="KW-1185">Reference proteome</keyword>
<keyword evidence="5" id="KW-0106">Calcium</keyword>
<dbReference type="PANTHER" id="PTHR11080">
    <property type="entry name" value="PYRAZINAMIDASE/NICOTINAMIDASE"/>
    <property type="match status" value="1"/>
</dbReference>
<dbReference type="CDD" id="cd01011">
    <property type="entry name" value="nicotinamidase"/>
    <property type="match status" value="1"/>
</dbReference>
<dbReference type="PANTHER" id="PTHR11080:SF2">
    <property type="entry name" value="LD05707P"/>
    <property type="match status" value="1"/>
</dbReference>
<dbReference type="Pfam" id="PF00857">
    <property type="entry name" value="Isochorismatase"/>
    <property type="match status" value="1"/>
</dbReference>
<evidence type="ECO:0000313" key="10">
    <source>
        <dbReference type="EMBL" id="KAG8187525.1"/>
    </source>
</evidence>
<dbReference type="Pfam" id="PF13499">
    <property type="entry name" value="EF-hand_7"/>
    <property type="match status" value="1"/>
</dbReference>
<evidence type="ECO:0000256" key="7">
    <source>
        <dbReference type="ARBA" id="ARBA00039017"/>
    </source>
</evidence>
<dbReference type="SMART" id="SM00054">
    <property type="entry name" value="EFh"/>
    <property type="match status" value="2"/>
</dbReference>
<comment type="similarity">
    <text evidence="1">Belongs to the isochorismatase family.</text>
</comment>
<dbReference type="SUPFAM" id="SSF52499">
    <property type="entry name" value="Isochorismatase-like hydrolases"/>
    <property type="match status" value="1"/>
</dbReference>
<name>A0AAV6UTE1_9ARAC</name>
<feature type="domain" description="EF-hand" evidence="9">
    <location>
        <begin position="52"/>
        <end position="87"/>
    </location>
</feature>
<evidence type="ECO:0000256" key="6">
    <source>
        <dbReference type="ARBA" id="ARBA00037900"/>
    </source>
</evidence>
<dbReference type="InterPro" id="IPR018247">
    <property type="entry name" value="EF_Hand_1_Ca_BS"/>
</dbReference>
<dbReference type="EMBL" id="JAFNEN010000269">
    <property type="protein sequence ID" value="KAG8187525.1"/>
    <property type="molecule type" value="Genomic_DNA"/>
</dbReference>
<gene>
    <name evidence="10" type="ORF">JTE90_019955</name>
</gene>
<accession>A0AAV6UTE1</accession>
<dbReference type="PROSITE" id="PS00018">
    <property type="entry name" value="EF_HAND_1"/>
    <property type="match status" value="1"/>
</dbReference>
<feature type="domain" description="EF-hand" evidence="9">
    <location>
        <begin position="13"/>
        <end position="48"/>
    </location>
</feature>
<dbReference type="CDD" id="cd00051">
    <property type="entry name" value="EFh"/>
    <property type="match status" value="1"/>
</dbReference>
<dbReference type="Proteomes" id="UP000827092">
    <property type="component" value="Unassembled WGS sequence"/>
</dbReference>
<evidence type="ECO:0000313" key="11">
    <source>
        <dbReference type="Proteomes" id="UP000827092"/>
    </source>
</evidence>
<dbReference type="InterPro" id="IPR000868">
    <property type="entry name" value="Isochorismatase-like_dom"/>
</dbReference>
<evidence type="ECO:0000256" key="8">
    <source>
        <dbReference type="ARBA" id="ARBA00043224"/>
    </source>
</evidence>
<dbReference type="Gene3D" id="3.40.50.850">
    <property type="entry name" value="Isochorismatase-like"/>
    <property type="match status" value="1"/>
</dbReference>